<evidence type="ECO:0000256" key="1">
    <source>
        <dbReference type="ARBA" id="ARBA00005437"/>
    </source>
</evidence>
<dbReference type="Gene3D" id="2.40.160.200">
    <property type="entry name" value="LURP1-related"/>
    <property type="match status" value="2"/>
</dbReference>
<dbReference type="InterPro" id="IPR007612">
    <property type="entry name" value="LOR"/>
</dbReference>
<gene>
    <name evidence="2" type="ORF">HUJ06_028192</name>
</gene>
<organism evidence="2 3">
    <name type="scientific">Nelumbo nucifera</name>
    <name type="common">Sacred lotus</name>
    <dbReference type="NCBI Taxonomy" id="4432"/>
    <lineage>
        <taxon>Eukaryota</taxon>
        <taxon>Viridiplantae</taxon>
        <taxon>Streptophyta</taxon>
        <taxon>Embryophyta</taxon>
        <taxon>Tracheophyta</taxon>
        <taxon>Spermatophyta</taxon>
        <taxon>Magnoliopsida</taxon>
        <taxon>Proteales</taxon>
        <taxon>Nelumbonaceae</taxon>
        <taxon>Nelumbo</taxon>
    </lineage>
</organism>
<name>A0A822XYM1_NELNU</name>
<comment type="caution">
    <text evidence="2">The sequence shown here is derived from an EMBL/GenBank/DDBJ whole genome shotgun (WGS) entry which is preliminary data.</text>
</comment>
<accession>A0A822XYM1</accession>
<dbReference type="PANTHER" id="PTHR31087:SF14">
    <property type="entry name" value="PROTEIN LURP-ONE-RELATED 17"/>
    <property type="match status" value="1"/>
</dbReference>
<evidence type="ECO:0000313" key="3">
    <source>
        <dbReference type="Proteomes" id="UP000607653"/>
    </source>
</evidence>
<comment type="similarity">
    <text evidence="1">Belongs to the LOR family.</text>
</comment>
<protein>
    <submittedName>
        <fullName evidence="2">Uncharacterized protein</fullName>
    </submittedName>
</protein>
<proteinExistence type="inferred from homology"/>
<reference evidence="2 3" key="1">
    <citation type="journal article" date="2020" name="Mol. Biol. Evol.">
        <title>Distinct Expression and Methylation Patterns for Genes with Different Fates following a Single Whole-Genome Duplication in Flowering Plants.</title>
        <authorList>
            <person name="Shi T."/>
            <person name="Rahmani R.S."/>
            <person name="Gugger P.F."/>
            <person name="Wang M."/>
            <person name="Li H."/>
            <person name="Zhang Y."/>
            <person name="Li Z."/>
            <person name="Wang Q."/>
            <person name="Van de Peer Y."/>
            <person name="Marchal K."/>
            <person name="Chen J."/>
        </authorList>
    </citation>
    <scope>NUCLEOTIDE SEQUENCE [LARGE SCALE GENOMIC DNA]</scope>
    <source>
        <tissue evidence="2">Leaf</tissue>
    </source>
</reference>
<dbReference type="SUPFAM" id="SSF54518">
    <property type="entry name" value="Tubby C-terminal domain-like"/>
    <property type="match status" value="1"/>
</dbReference>
<dbReference type="Proteomes" id="UP000607653">
    <property type="component" value="Unassembled WGS sequence"/>
</dbReference>
<dbReference type="InterPro" id="IPR025659">
    <property type="entry name" value="Tubby-like_C"/>
</dbReference>
<keyword evidence="3" id="KW-1185">Reference proteome</keyword>
<sequence>MEVMESRSGRVCVDPLTVWRKTLLFSCNGFTVIGSDRLLDFRIDNYMDSNREQILLMNGSGNPPPHHAFVYVIEGYYCQRSCQVLDESRKVMAEIKRKEAMSQGGRGGISFGVDVFLLIV</sequence>
<evidence type="ECO:0000313" key="2">
    <source>
        <dbReference type="EMBL" id="DAD26724.1"/>
    </source>
</evidence>
<dbReference type="PANTHER" id="PTHR31087">
    <property type="match status" value="1"/>
</dbReference>
<dbReference type="InterPro" id="IPR038595">
    <property type="entry name" value="LOR_sf"/>
</dbReference>
<dbReference type="AlphaFoldDB" id="A0A822XYM1"/>
<dbReference type="EMBL" id="DUZY01000002">
    <property type="protein sequence ID" value="DAD26724.1"/>
    <property type="molecule type" value="Genomic_DNA"/>
</dbReference>